<dbReference type="KEGG" id="kphy:AOZ06_10570"/>
<dbReference type="EMBL" id="CP012752">
    <property type="protein sequence ID" value="ALG07305.1"/>
    <property type="molecule type" value="Genomic_DNA"/>
</dbReference>
<keyword evidence="2" id="KW-1185">Reference proteome</keyword>
<dbReference type="STRING" id="860235.AOZ06_10570"/>
<accession>A0A0N9HZJ4</accession>
<dbReference type="OrthoDB" id="3684663at2"/>
<name>A0A0N9HZJ4_9PSEU</name>
<evidence type="ECO:0000313" key="2">
    <source>
        <dbReference type="Proteomes" id="UP000063699"/>
    </source>
</evidence>
<dbReference type="AlphaFoldDB" id="A0A0N9HZJ4"/>
<organism evidence="1 2">
    <name type="scientific">Kibdelosporangium phytohabitans</name>
    <dbReference type="NCBI Taxonomy" id="860235"/>
    <lineage>
        <taxon>Bacteria</taxon>
        <taxon>Bacillati</taxon>
        <taxon>Actinomycetota</taxon>
        <taxon>Actinomycetes</taxon>
        <taxon>Pseudonocardiales</taxon>
        <taxon>Pseudonocardiaceae</taxon>
        <taxon>Kibdelosporangium</taxon>
    </lineage>
</organism>
<protein>
    <submittedName>
        <fullName evidence="1">Uncharacterized protein</fullName>
    </submittedName>
</protein>
<dbReference type="RefSeq" id="WP_054289273.1">
    <property type="nucleotide sequence ID" value="NZ_CP012752.1"/>
</dbReference>
<dbReference type="Proteomes" id="UP000063699">
    <property type="component" value="Chromosome"/>
</dbReference>
<reference evidence="1 2" key="1">
    <citation type="submission" date="2015-07" db="EMBL/GenBank/DDBJ databases">
        <title>Genome sequencing of Kibdelosporangium phytohabitans.</title>
        <authorList>
            <person name="Qin S."/>
            <person name="Xing K."/>
        </authorList>
    </citation>
    <scope>NUCLEOTIDE SEQUENCE [LARGE SCALE GENOMIC DNA]</scope>
    <source>
        <strain evidence="1 2">KLBMP1111</strain>
    </source>
</reference>
<proteinExistence type="predicted"/>
<sequence>MEVSDEQLKSWVESWSWRIPRGPQHGGMSGDVREWWSLTIWRRNDHTELQLDVNRLRPTRGSEVHTFTRCVRYEHLRPVPDYRTTVARLNLELGELFTQAGIKPPRLPDGSLSGDSYDL</sequence>
<evidence type="ECO:0000313" key="1">
    <source>
        <dbReference type="EMBL" id="ALG07305.1"/>
    </source>
</evidence>
<gene>
    <name evidence="1" type="ORF">AOZ06_10570</name>
</gene>